<dbReference type="RefSeq" id="WP_049833896.1">
    <property type="nucleotide sequence ID" value="NZ_CP012160.1"/>
</dbReference>
<dbReference type="STRING" id="1458307.OSB_09540"/>
<dbReference type="Proteomes" id="UP000067444">
    <property type="component" value="Chromosome"/>
</dbReference>
<name>A0A0K0Y3Q4_9RHOB</name>
<reference evidence="1 2" key="1">
    <citation type="journal article" date="2015" name="Genome Announc.">
        <title>Closed Genome Sequence of Octadecabacter temperatus SB1, the First Mesophilic Species of the Genus Octadecabacter.</title>
        <authorList>
            <person name="Voget S."/>
            <person name="Billerbeck S."/>
            <person name="Simon M."/>
            <person name="Daniel R."/>
        </authorList>
    </citation>
    <scope>NUCLEOTIDE SEQUENCE [LARGE SCALE GENOMIC DNA]</scope>
    <source>
        <strain evidence="1 2">SB1</strain>
    </source>
</reference>
<organism evidence="1 2">
    <name type="scientific">Octadecabacter temperatus</name>
    <dbReference type="NCBI Taxonomy" id="1458307"/>
    <lineage>
        <taxon>Bacteria</taxon>
        <taxon>Pseudomonadati</taxon>
        <taxon>Pseudomonadota</taxon>
        <taxon>Alphaproteobacteria</taxon>
        <taxon>Rhodobacterales</taxon>
        <taxon>Roseobacteraceae</taxon>
        <taxon>Octadecabacter</taxon>
    </lineage>
</organism>
<dbReference type="AlphaFoldDB" id="A0A0K0Y3Q4"/>
<sequence length="311" mass="33562">MRGYVFAALMFCAGQVSAQERMEMSACQQGWATVVPMITPDAQLPQMSVTDDGWCQIDDLTLPIDLNSSFKVETFRWRASDMARVVEEGLPPRALEIEGIGFAVSAQTGDPVFDYLLELQSSAANSGFGLSVRWDGVQNAVFVDEAYVDFFVGNRIEATARIDGVDLTDQTTMQTSVGSMGLKDLIVTTQFAGWFETYVALPLGTGLLTQDGIAPEVQVQNLQSQAIEIINNMPDSIVPSTSRDALGAFIQDLPGPRGTARLQLSANPPLGAARMTPFALLGREPTLDEIVELGLGGVALLFTWTPTGDDK</sequence>
<evidence type="ECO:0000313" key="1">
    <source>
        <dbReference type="EMBL" id="AKS45512.1"/>
    </source>
</evidence>
<accession>A0A0K0Y3Q4</accession>
<protein>
    <submittedName>
        <fullName evidence="1">Uncharacterized protein</fullName>
    </submittedName>
</protein>
<dbReference type="OrthoDB" id="7861003at2"/>
<gene>
    <name evidence="1" type="ORF">OSB_09540</name>
</gene>
<dbReference type="EMBL" id="CP012160">
    <property type="protein sequence ID" value="AKS45512.1"/>
    <property type="molecule type" value="Genomic_DNA"/>
</dbReference>
<evidence type="ECO:0000313" key="2">
    <source>
        <dbReference type="Proteomes" id="UP000067444"/>
    </source>
</evidence>
<keyword evidence="2" id="KW-1185">Reference proteome</keyword>
<dbReference type="KEGG" id="otm:OSB_09540"/>
<proteinExistence type="predicted"/>